<reference evidence="1" key="1">
    <citation type="submission" date="2023-07" db="EMBL/GenBank/DDBJ databases">
        <title>draft genome sequence of fig (Ficus carica).</title>
        <authorList>
            <person name="Takahashi T."/>
            <person name="Nishimura K."/>
        </authorList>
    </citation>
    <scope>NUCLEOTIDE SEQUENCE</scope>
</reference>
<sequence>MLSPEVVFITGDPDREPRCRYRRRLWATASSTMSGTLDGVWQ</sequence>
<dbReference type="EMBL" id="BTGU01000036">
    <property type="protein sequence ID" value="GMN51175.1"/>
    <property type="molecule type" value="Genomic_DNA"/>
</dbReference>
<dbReference type="Proteomes" id="UP001187192">
    <property type="component" value="Unassembled WGS sequence"/>
</dbReference>
<accession>A0AA88DAY7</accession>
<name>A0AA88DAY7_FICCA</name>
<keyword evidence="2" id="KW-1185">Reference proteome</keyword>
<evidence type="ECO:0000313" key="2">
    <source>
        <dbReference type="Proteomes" id="UP001187192"/>
    </source>
</evidence>
<proteinExistence type="predicted"/>
<organism evidence="1 2">
    <name type="scientific">Ficus carica</name>
    <name type="common">Common fig</name>
    <dbReference type="NCBI Taxonomy" id="3494"/>
    <lineage>
        <taxon>Eukaryota</taxon>
        <taxon>Viridiplantae</taxon>
        <taxon>Streptophyta</taxon>
        <taxon>Embryophyta</taxon>
        <taxon>Tracheophyta</taxon>
        <taxon>Spermatophyta</taxon>
        <taxon>Magnoliopsida</taxon>
        <taxon>eudicotyledons</taxon>
        <taxon>Gunneridae</taxon>
        <taxon>Pentapetalae</taxon>
        <taxon>rosids</taxon>
        <taxon>fabids</taxon>
        <taxon>Rosales</taxon>
        <taxon>Moraceae</taxon>
        <taxon>Ficeae</taxon>
        <taxon>Ficus</taxon>
    </lineage>
</organism>
<gene>
    <name evidence="1" type="ORF">TIFTF001_020337</name>
</gene>
<comment type="caution">
    <text evidence="1">The sequence shown here is derived from an EMBL/GenBank/DDBJ whole genome shotgun (WGS) entry which is preliminary data.</text>
</comment>
<dbReference type="AlphaFoldDB" id="A0AA88DAY7"/>
<protein>
    <submittedName>
        <fullName evidence="1">Uncharacterized protein</fullName>
    </submittedName>
</protein>
<evidence type="ECO:0000313" key="1">
    <source>
        <dbReference type="EMBL" id="GMN51175.1"/>
    </source>
</evidence>